<dbReference type="Gene3D" id="1.20.1260.10">
    <property type="match status" value="1"/>
</dbReference>
<feature type="compositionally biased region" description="Low complexity" evidence="1">
    <location>
        <begin position="56"/>
        <end position="79"/>
    </location>
</feature>
<dbReference type="Proteomes" id="UP001331936">
    <property type="component" value="Unassembled WGS sequence"/>
</dbReference>
<evidence type="ECO:0000313" key="3">
    <source>
        <dbReference type="EMBL" id="MEE2035236.1"/>
    </source>
</evidence>
<protein>
    <submittedName>
        <fullName evidence="3">DUF305 domain-containing protein</fullName>
    </submittedName>
</protein>
<gene>
    <name evidence="3" type="ORF">Q8814_24540</name>
</gene>
<evidence type="ECO:0000313" key="4">
    <source>
        <dbReference type="Proteomes" id="UP001331936"/>
    </source>
</evidence>
<evidence type="ECO:0000256" key="2">
    <source>
        <dbReference type="SAM" id="SignalP"/>
    </source>
</evidence>
<comment type="caution">
    <text evidence="3">The sequence shown here is derived from an EMBL/GenBank/DDBJ whole genome shotgun (WGS) entry which is preliminary data.</text>
</comment>
<feature type="chain" id="PRO_5046945448" evidence="2">
    <location>
        <begin position="28"/>
        <end position="119"/>
    </location>
</feature>
<dbReference type="EMBL" id="JAUZMZ010000260">
    <property type="protein sequence ID" value="MEE2035236.1"/>
    <property type="molecule type" value="Genomic_DNA"/>
</dbReference>
<proteinExistence type="predicted"/>
<feature type="region of interest" description="Disordered" evidence="1">
    <location>
        <begin position="56"/>
        <end position="83"/>
    </location>
</feature>
<evidence type="ECO:0000256" key="1">
    <source>
        <dbReference type="SAM" id="MobiDB-lite"/>
    </source>
</evidence>
<accession>A0ABU7JZ20</accession>
<dbReference type="InterPro" id="IPR012347">
    <property type="entry name" value="Ferritin-like"/>
</dbReference>
<sequence>MRVQGMLVGKKSLAAGAVTVAAALTLAACGDSGQSWGAAWGQTTMSPGTSMPMTSPNMAMSSPGMGMPGQEMPMQSSAMPGGGMGGMSGMMSAADMGALRSARGVEASRLFLTQMVAAR</sequence>
<feature type="signal peptide" evidence="2">
    <location>
        <begin position="1"/>
        <end position="27"/>
    </location>
</feature>
<keyword evidence="4" id="KW-1185">Reference proteome</keyword>
<dbReference type="RefSeq" id="WP_330154573.1">
    <property type="nucleotide sequence ID" value="NZ_JAUZMZ010000260.1"/>
</dbReference>
<dbReference type="PROSITE" id="PS51257">
    <property type="entry name" value="PROKAR_LIPOPROTEIN"/>
    <property type="match status" value="1"/>
</dbReference>
<name>A0ABU7JZ20_9NOCA</name>
<reference evidence="3 4" key="1">
    <citation type="submission" date="2023-08" db="EMBL/GenBank/DDBJ databases">
        <authorList>
            <person name="Girao M."/>
            <person name="Carvalho M.F."/>
        </authorList>
    </citation>
    <scope>NUCLEOTIDE SEQUENCE [LARGE SCALE GENOMIC DNA]</scope>
    <source>
        <strain evidence="3 4">CC-R104</strain>
    </source>
</reference>
<keyword evidence="2" id="KW-0732">Signal</keyword>
<organism evidence="3 4">
    <name type="scientific">Rhodococcus chondri</name>
    <dbReference type="NCBI Taxonomy" id="3065941"/>
    <lineage>
        <taxon>Bacteria</taxon>
        <taxon>Bacillati</taxon>
        <taxon>Actinomycetota</taxon>
        <taxon>Actinomycetes</taxon>
        <taxon>Mycobacteriales</taxon>
        <taxon>Nocardiaceae</taxon>
        <taxon>Rhodococcus</taxon>
    </lineage>
</organism>